<name>A0ABY6KXF8_9ARAC</name>
<proteinExistence type="predicted"/>
<sequence>MNVTSISTDSNGDIEELLRRIVKEEISNAISGLDSPIIPKQLEEEVYQRAEKTLIRIIKHPKSYNADQKAWYDTEKKLELR</sequence>
<organism evidence="1 2">
    <name type="scientific">Cordylochernes scorpioides</name>
    <dbReference type="NCBI Taxonomy" id="51811"/>
    <lineage>
        <taxon>Eukaryota</taxon>
        <taxon>Metazoa</taxon>
        <taxon>Ecdysozoa</taxon>
        <taxon>Arthropoda</taxon>
        <taxon>Chelicerata</taxon>
        <taxon>Arachnida</taxon>
        <taxon>Pseudoscorpiones</taxon>
        <taxon>Cheliferoidea</taxon>
        <taxon>Chernetidae</taxon>
        <taxon>Cordylochernes</taxon>
    </lineage>
</organism>
<reference evidence="1 2" key="1">
    <citation type="submission" date="2022-01" db="EMBL/GenBank/DDBJ databases">
        <title>A chromosomal length assembly of Cordylochernes scorpioides.</title>
        <authorList>
            <person name="Zeh D."/>
            <person name="Zeh J."/>
        </authorList>
    </citation>
    <scope>NUCLEOTIDE SEQUENCE [LARGE SCALE GENOMIC DNA]</scope>
    <source>
        <strain evidence="1">IN4F17</strain>
        <tissue evidence="1">Whole Body</tissue>
    </source>
</reference>
<keyword evidence="2" id="KW-1185">Reference proteome</keyword>
<dbReference type="Proteomes" id="UP001235939">
    <property type="component" value="Chromosome 09"/>
</dbReference>
<protein>
    <submittedName>
        <fullName evidence="1">Uncharacterized protein</fullName>
    </submittedName>
</protein>
<accession>A0ABY6KXF8</accession>
<gene>
    <name evidence="1" type="ORF">LAZ67_9002830</name>
</gene>
<dbReference type="EMBL" id="CP092871">
    <property type="protein sequence ID" value="UYV72373.1"/>
    <property type="molecule type" value="Genomic_DNA"/>
</dbReference>
<evidence type="ECO:0000313" key="2">
    <source>
        <dbReference type="Proteomes" id="UP001235939"/>
    </source>
</evidence>
<evidence type="ECO:0000313" key="1">
    <source>
        <dbReference type="EMBL" id="UYV72373.1"/>
    </source>
</evidence>